<evidence type="ECO:0000313" key="2">
    <source>
        <dbReference type="Proteomes" id="UP001151760"/>
    </source>
</evidence>
<accession>A0ABQ5FSZ4</accession>
<evidence type="ECO:0000313" key="1">
    <source>
        <dbReference type="EMBL" id="GJT66476.1"/>
    </source>
</evidence>
<organism evidence="1 2">
    <name type="scientific">Tanacetum coccineum</name>
    <dbReference type="NCBI Taxonomy" id="301880"/>
    <lineage>
        <taxon>Eukaryota</taxon>
        <taxon>Viridiplantae</taxon>
        <taxon>Streptophyta</taxon>
        <taxon>Embryophyta</taxon>
        <taxon>Tracheophyta</taxon>
        <taxon>Spermatophyta</taxon>
        <taxon>Magnoliopsida</taxon>
        <taxon>eudicotyledons</taxon>
        <taxon>Gunneridae</taxon>
        <taxon>Pentapetalae</taxon>
        <taxon>asterids</taxon>
        <taxon>campanulids</taxon>
        <taxon>Asterales</taxon>
        <taxon>Asteraceae</taxon>
        <taxon>Asteroideae</taxon>
        <taxon>Anthemideae</taxon>
        <taxon>Anthemidinae</taxon>
        <taxon>Tanacetum</taxon>
    </lineage>
</organism>
<name>A0ABQ5FSZ4_9ASTR</name>
<proteinExistence type="predicted"/>
<reference evidence="1" key="2">
    <citation type="submission" date="2022-01" db="EMBL/GenBank/DDBJ databases">
        <authorList>
            <person name="Yamashiro T."/>
            <person name="Shiraishi A."/>
            <person name="Satake H."/>
            <person name="Nakayama K."/>
        </authorList>
    </citation>
    <scope>NUCLEOTIDE SEQUENCE</scope>
</reference>
<comment type="caution">
    <text evidence="1">The sequence shown here is derived from an EMBL/GenBank/DDBJ whole genome shotgun (WGS) entry which is preliminary data.</text>
</comment>
<dbReference type="EMBL" id="BQNB010017718">
    <property type="protein sequence ID" value="GJT66476.1"/>
    <property type="molecule type" value="Genomic_DNA"/>
</dbReference>
<protein>
    <submittedName>
        <fullName evidence="1">Uncharacterized protein</fullName>
    </submittedName>
</protein>
<dbReference type="Proteomes" id="UP001151760">
    <property type="component" value="Unassembled WGS sequence"/>
</dbReference>
<keyword evidence="2" id="KW-1185">Reference proteome</keyword>
<reference evidence="1" key="1">
    <citation type="journal article" date="2022" name="Int. J. Mol. Sci.">
        <title>Draft Genome of Tanacetum Coccineum: Genomic Comparison of Closely Related Tanacetum-Family Plants.</title>
        <authorList>
            <person name="Yamashiro T."/>
            <person name="Shiraishi A."/>
            <person name="Nakayama K."/>
            <person name="Satake H."/>
        </authorList>
    </citation>
    <scope>NUCLEOTIDE SEQUENCE</scope>
</reference>
<gene>
    <name evidence="1" type="ORF">Tco_1017956</name>
</gene>
<sequence length="115" mass="12657">MDDVMVHDAVSGWTVLIRKTSPIKSTQLCSTAFNGAEAGVWFFLIEKSMPEPCLWFRNTDETAGGISRLDDYNKKFVELVLVRRSTGLRTSAHAQNENIEQGVATMKGYRGGSGG</sequence>